<keyword evidence="5" id="KW-1185">Reference proteome</keyword>
<feature type="signal peptide" evidence="1">
    <location>
        <begin position="1"/>
        <end position="18"/>
    </location>
</feature>
<dbReference type="InterPro" id="IPR029045">
    <property type="entry name" value="ClpP/crotonase-like_dom_sf"/>
</dbReference>
<comment type="caution">
    <text evidence="4">The sequence shown here is derived from an EMBL/GenBank/DDBJ whole genome shotgun (WGS) entry which is preliminary data.</text>
</comment>
<dbReference type="Gene3D" id="3.90.226.10">
    <property type="entry name" value="2-enoyl-CoA Hydratase, Chain A, domain 1"/>
    <property type="match status" value="1"/>
</dbReference>
<accession>A0ABR1KPB9</accession>
<feature type="domain" description="CPAF-like PDZ" evidence="3">
    <location>
        <begin position="177"/>
        <end position="303"/>
    </location>
</feature>
<dbReference type="Proteomes" id="UP001363622">
    <property type="component" value="Unassembled WGS sequence"/>
</dbReference>
<dbReference type="InterPro" id="IPR056186">
    <property type="entry name" value="PDZ_CPAF-rel"/>
</dbReference>
<evidence type="ECO:0000313" key="4">
    <source>
        <dbReference type="EMBL" id="KAK7517773.1"/>
    </source>
</evidence>
<dbReference type="Pfam" id="PF23658">
    <property type="entry name" value="PDZ_CPAF_rel"/>
    <property type="match status" value="1"/>
</dbReference>
<dbReference type="InterPro" id="IPR005151">
    <property type="entry name" value="Tail-specific_protease"/>
</dbReference>
<sequence>MFVEAAVFGAVLLGQAAAAPKSISGSGIPASISAPATITGSQTIQTGSATYSQPCAEVSKSFDSLIAASDTPLIGASLGYECLKSVPVDKSGDQNFIEEISEIMEWQSTLAYIKNPPKGYENAAVDILAGLKNISDTVAKGGYSGDYDVQLDITNLLNKAYDGHLTYLSDIAGILLFGRVGRLVSVSNDGSAVPQVFLFEDLKRTHAGAKFTPSAVKTINGRPANDYLNDLANQDGGFHDPDARYNNLFFNVAKQSYGAPDQMGSFAGLTGTAAYDGATTELVHENGTKTSIQNIAVINADFTNVTSGASFFDKFCSGNDNTLDLSSLASSASSSASAAVPTATGYPWPVHKTSDDIASGYFLNDTGYQNVAILSIPSFMPTTDDGTEDFQSVVRQFLADAVSAGKKYLIVDLRANGGGATELGYDLFKQLFPNMEPYGGTRWRANPAFNAMGQVTTAWADSKLIANNKTLLEAGLLETGVLISEFWVNSSLNANNQDFANWADLYGPHVFNSDNFTSIARTNFSDPFSYGDDEFSVTGYENNTKVSAQPFAAENIVLLQDGYCSSTCAIFTELAKSQGAVKQVAIGGRPQTGPMQGVGGTKGAETISWDILAAKAATVSMLATTRSSLNLLTNSGVDKLANLTQVFIRAAGTSQGLAAAINYRDNLRPGDDSQTPLQFVNEPAECRMWYTAPMLFDPTVTWRGVYDVMWGKGQCVKDSVTNGSAANSSSNGHKKNAAPAVGANAMLGFLAAALTALFAL</sequence>
<evidence type="ECO:0000259" key="3">
    <source>
        <dbReference type="Pfam" id="PF23658"/>
    </source>
</evidence>
<dbReference type="Pfam" id="PF03572">
    <property type="entry name" value="Peptidase_S41"/>
    <property type="match status" value="1"/>
</dbReference>
<dbReference type="EMBL" id="JBBPHU010000005">
    <property type="protein sequence ID" value="KAK7517773.1"/>
    <property type="molecule type" value="Genomic_DNA"/>
</dbReference>
<gene>
    <name evidence="4" type="ORF">IWZ03DRAFT_414605</name>
</gene>
<dbReference type="PANTHER" id="PTHR37049">
    <property type="entry name" value="PEPTIDASE S41 FAMILY PROTEIN"/>
    <property type="match status" value="1"/>
</dbReference>
<dbReference type="InterPro" id="IPR052766">
    <property type="entry name" value="S41A_metabolite_peptidase"/>
</dbReference>
<dbReference type="PANTHER" id="PTHR37049:SF4">
    <property type="entry name" value="RHODANESE DOMAIN-CONTAINING PROTEIN"/>
    <property type="match status" value="1"/>
</dbReference>
<organism evidence="4 5">
    <name type="scientific">Phyllosticta citriasiana</name>
    <dbReference type="NCBI Taxonomy" id="595635"/>
    <lineage>
        <taxon>Eukaryota</taxon>
        <taxon>Fungi</taxon>
        <taxon>Dikarya</taxon>
        <taxon>Ascomycota</taxon>
        <taxon>Pezizomycotina</taxon>
        <taxon>Dothideomycetes</taxon>
        <taxon>Dothideomycetes incertae sedis</taxon>
        <taxon>Botryosphaeriales</taxon>
        <taxon>Phyllostictaceae</taxon>
        <taxon>Phyllosticta</taxon>
    </lineage>
</organism>
<feature type="chain" id="PRO_5046971244" description="Tail specific protease domain-containing protein" evidence="1">
    <location>
        <begin position="19"/>
        <end position="760"/>
    </location>
</feature>
<feature type="domain" description="Tail specific protease" evidence="2">
    <location>
        <begin position="370"/>
        <end position="584"/>
    </location>
</feature>
<protein>
    <recommendedName>
        <fullName evidence="6">Tail specific protease domain-containing protein</fullName>
    </recommendedName>
</protein>
<evidence type="ECO:0000256" key="1">
    <source>
        <dbReference type="SAM" id="SignalP"/>
    </source>
</evidence>
<dbReference type="SUPFAM" id="SSF52096">
    <property type="entry name" value="ClpP/crotonase"/>
    <property type="match status" value="1"/>
</dbReference>
<name>A0ABR1KPB9_9PEZI</name>
<evidence type="ECO:0000313" key="5">
    <source>
        <dbReference type="Proteomes" id="UP001363622"/>
    </source>
</evidence>
<reference evidence="4 5" key="1">
    <citation type="submission" date="2024-04" db="EMBL/GenBank/DDBJ databases">
        <title>Phyllosticta paracitricarpa is synonymous to the EU quarantine fungus P. citricarpa based on phylogenomic analyses.</title>
        <authorList>
            <consortium name="Lawrence Berkeley National Laboratory"/>
            <person name="Van Ingen-Buijs V.A."/>
            <person name="Van Westerhoven A.C."/>
            <person name="Haridas S."/>
            <person name="Skiadas P."/>
            <person name="Martin F."/>
            <person name="Groenewald J.Z."/>
            <person name="Crous P.W."/>
            <person name="Seidl M.F."/>
        </authorList>
    </citation>
    <scope>NUCLEOTIDE SEQUENCE [LARGE SCALE GENOMIC DNA]</scope>
    <source>
        <strain evidence="4 5">CBS 123371</strain>
    </source>
</reference>
<keyword evidence="1" id="KW-0732">Signal</keyword>
<evidence type="ECO:0008006" key="6">
    <source>
        <dbReference type="Google" id="ProtNLM"/>
    </source>
</evidence>
<proteinExistence type="predicted"/>
<evidence type="ECO:0000259" key="2">
    <source>
        <dbReference type="Pfam" id="PF03572"/>
    </source>
</evidence>